<reference evidence="1" key="1">
    <citation type="journal article" date="2020" name="Stud. Mycol.">
        <title>101 Dothideomycetes genomes: a test case for predicting lifestyles and emergence of pathogens.</title>
        <authorList>
            <person name="Haridas S."/>
            <person name="Albert R."/>
            <person name="Binder M."/>
            <person name="Bloem J."/>
            <person name="Labutti K."/>
            <person name="Salamov A."/>
            <person name="Andreopoulos B."/>
            <person name="Baker S."/>
            <person name="Barry K."/>
            <person name="Bills G."/>
            <person name="Bluhm B."/>
            <person name="Cannon C."/>
            <person name="Castanera R."/>
            <person name="Culley D."/>
            <person name="Daum C."/>
            <person name="Ezra D."/>
            <person name="Gonzalez J."/>
            <person name="Henrissat B."/>
            <person name="Kuo A."/>
            <person name="Liang C."/>
            <person name="Lipzen A."/>
            <person name="Lutzoni F."/>
            <person name="Magnuson J."/>
            <person name="Mondo S."/>
            <person name="Nolan M."/>
            <person name="Ohm R."/>
            <person name="Pangilinan J."/>
            <person name="Park H.-J."/>
            <person name="Ramirez L."/>
            <person name="Alfaro M."/>
            <person name="Sun H."/>
            <person name="Tritt A."/>
            <person name="Yoshinaga Y."/>
            <person name="Zwiers L.-H."/>
            <person name="Turgeon B."/>
            <person name="Goodwin S."/>
            <person name="Spatafora J."/>
            <person name="Crous P."/>
            <person name="Grigoriev I."/>
        </authorList>
    </citation>
    <scope>NUCLEOTIDE SEQUENCE</scope>
    <source>
        <strain evidence="1">CBS 130266</strain>
    </source>
</reference>
<name>A0A9P4P3G1_9PEZI</name>
<protein>
    <submittedName>
        <fullName evidence="1">Uncharacterized protein</fullName>
    </submittedName>
</protein>
<accession>A0A9P4P3G1</accession>
<sequence>MTYVSGKSYRRDELLSILGINLMFKSYTLQSSKGYRIESSSCYHNMCSPACFNSHRCIKSLLLLGCAFQLRIEANRAPISSLLY</sequence>
<keyword evidence="2" id="KW-1185">Reference proteome</keyword>
<evidence type="ECO:0000313" key="2">
    <source>
        <dbReference type="Proteomes" id="UP000800235"/>
    </source>
</evidence>
<gene>
    <name evidence="1" type="ORF">EJ08DRAFT_224445</name>
</gene>
<organism evidence="1 2">
    <name type="scientific">Tothia fuscella</name>
    <dbReference type="NCBI Taxonomy" id="1048955"/>
    <lineage>
        <taxon>Eukaryota</taxon>
        <taxon>Fungi</taxon>
        <taxon>Dikarya</taxon>
        <taxon>Ascomycota</taxon>
        <taxon>Pezizomycotina</taxon>
        <taxon>Dothideomycetes</taxon>
        <taxon>Pleosporomycetidae</taxon>
        <taxon>Venturiales</taxon>
        <taxon>Cylindrosympodiaceae</taxon>
        <taxon>Tothia</taxon>
    </lineage>
</organism>
<proteinExistence type="predicted"/>
<dbReference type="Proteomes" id="UP000800235">
    <property type="component" value="Unassembled WGS sequence"/>
</dbReference>
<dbReference type="AlphaFoldDB" id="A0A9P4P3G1"/>
<evidence type="ECO:0000313" key="1">
    <source>
        <dbReference type="EMBL" id="KAF2436053.1"/>
    </source>
</evidence>
<dbReference type="EMBL" id="MU007011">
    <property type="protein sequence ID" value="KAF2436053.1"/>
    <property type="molecule type" value="Genomic_DNA"/>
</dbReference>
<comment type="caution">
    <text evidence="1">The sequence shown here is derived from an EMBL/GenBank/DDBJ whole genome shotgun (WGS) entry which is preliminary data.</text>
</comment>